<name>A0ABQ7QJH0_PLUXY</name>
<keyword evidence="3" id="KW-1185">Reference proteome</keyword>
<comment type="caution">
    <text evidence="2">The sequence shown here is derived from an EMBL/GenBank/DDBJ whole genome shotgun (WGS) entry which is preliminary data.</text>
</comment>
<evidence type="ECO:0000256" key="1">
    <source>
        <dbReference type="SAM" id="MobiDB-lite"/>
    </source>
</evidence>
<dbReference type="Proteomes" id="UP000823941">
    <property type="component" value="Chromosome 13"/>
</dbReference>
<reference evidence="2 3" key="1">
    <citation type="submission" date="2021-06" db="EMBL/GenBank/DDBJ databases">
        <title>A haploid diamondback moth (Plutella xylostella L.) genome assembly resolves 31 chromosomes and identifies a diamide resistance mutation.</title>
        <authorList>
            <person name="Ward C.M."/>
            <person name="Perry K.D."/>
            <person name="Baker G."/>
            <person name="Powis K."/>
            <person name="Heckel D.G."/>
            <person name="Baxter S.W."/>
        </authorList>
    </citation>
    <scope>NUCLEOTIDE SEQUENCE [LARGE SCALE GENOMIC DNA]</scope>
    <source>
        <strain evidence="2 3">LV</strain>
        <tissue evidence="2">Single pupa</tissue>
    </source>
</reference>
<dbReference type="EMBL" id="JAHIBW010000013">
    <property type="protein sequence ID" value="KAG7305380.1"/>
    <property type="molecule type" value="Genomic_DNA"/>
</dbReference>
<evidence type="ECO:0000313" key="3">
    <source>
        <dbReference type="Proteomes" id="UP000823941"/>
    </source>
</evidence>
<organism evidence="2 3">
    <name type="scientific">Plutella xylostella</name>
    <name type="common">Diamondback moth</name>
    <name type="synonym">Plutella maculipennis</name>
    <dbReference type="NCBI Taxonomy" id="51655"/>
    <lineage>
        <taxon>Eukaryota</taxon>
        <taxon>Metazoa</taxon>
        <taxon>Ecdysozoa</taxon>
        <taxon>Arthropoda</taxon>
        <taxon>Hexapoda</taxon>
        <taxon>Insecta</taxon>
        <taxon>Pterygota</taxon>
        <taxon>Neoptera</taxon>
        <taxon>Endopterygota</taxon>
        <taxon>Lepidoptera</taxon>
        <taxon>Glossata</taxon>
        <taxon>Ditrysia</taxon>
        <taxon>Yponomeutoidea</taxon>
        <taxon>Plutellidae</taxon>
        <taxon>Plutella</taxon>
    </lineage>
</organism>
<feature type="compositionally biased region" description="Polar residues" evidence="1">
    <location>
        <begin position="79"/>
        <end position="112"/>
    </location>
</feature>
<protein>
    <submittedName>
        <fullName evidence="2">Uncharacterized protein</fullName>
    </submittedName>
</protein>
<accession>A0ABQ7QJH0</accession>
<proteinExistence type="predicted"/>
<sequence>MKQNNKTKPLVIIQCYEDRQQTLPLWKTENGTSGVITNGTGISNGHQKPSPKRDAPDHPPPPPPMPATNGHHNGDVKKTISQVQEKINSDLTNGSSPRNGIRNGSISRTPTPDYNKPEPLSQVKLRNGSRDENADMESLESFKLRAPAAVAVKPPSTYFVRAPNGTATMKKSGRPVSVTIGEYGAGGVRRQPSRLDFLPDQLDAPLNTDDVSNRLQSELALTLSRSNLRKKTEALIDG</sequence>
<evidence type="ECO:0000313" key="2">
    <source>
        <dbReference type="EMBL" id="KAG7305380.1"/>
    </source>
</evidence>
<feature type="region of interest" description="Disordered" evidence="1">
    <location>
        <begin position="27"/>
        <end position="134"/>
    </location>
</feature>
<feature type="compositionally biased region" description="Polar residues" evidence="1">
    <location>
        <begin position="29"/>
        <end position="47"/>
    </location>
</feature>
<gene>
    <name evidence="2" type="ORF">JYU34_009446</name>
</gene>